<dbReference type="AlphaFoldDB" id="W7EPJ1"/>
<name>W7EPJ1_BIPV3</name>
<organism evidence="1 2">
    <name type="scientific">Bipolaris victoriae (strain FI3)</name>
    <name type="common">Victoria blight of oats agent</name>
    <name type="synonym">Cochliobolus victoriae</name>
    <dbReference type="NCBI Taxonomy" id="930091"/>
    <lineage>
        <taxon>Eukaryota</taxon>
        <taxon>Fungi</taxon>
        <taxon>Dikarya</taxon>
        <taxon>Ascomycota</taxon>
        <taxon>Pezizomycotina</taxon>
        <taxon>Dothideomycetes</taxon>
        <taxon>Pleosporomycetidae</taxon>
        <taxon>Pleosporales</taxon>
        <taxon>Pleosporineae</taxon>
        <taxon>Pleosporaceae</taxon>
        <taxon>Bipolaris</taxon>
    </lineage>
</organism>
<accession>W7EPJ1</accession>
<evidence type="ECO:0000313" key="1">
    <source>
        <dbReference type="EMBL" id="EUN28944.1"/>
    </source>
</evidence>
<dbReference type="HOGENOM" id="CLU_2793625_0_0_1"/>
<protein>
    <submittedName>
        <fullName evidence="1">Uncharacterized protein</fullName>
    </submittedName>
</protein>
<gene>
    <name evidence="1" type="ORF">COCVIDRAFT_94055</name>
</gene>
<evidence type="ECO:0000313" key="2">
    <source>
        <dbReference type="Proteomes" id="UP000054337"/>
    </source>
</evidence>
<proteinExistence type="predicted"/>
<dbReference type="EMBL" id="KI968716">
    <property type="protein sequence ID" value="EUN28944.1"/>
    <property type="molecule type" value="Genomic_DNA"/>
</dbReference>
<dbReference type="Proteomes" id="UP000054337">
    <property type="component" value="Unassembled WGS sequence"/>
</dbReference>
<dbReference type="RefSeq" id="XP_014558551.1">
    <property type="nucleotide sequence ID" value="XM_014703065.1"/>
</dbReference>
<dbReference type="GeneID" id="26259807"/>
<keyword evidence="2" id="KW-1185">Reference proteome</keyword>
<sequence>MYVLWKRTSWTIPAGLSTYWTKRPQRRFHQHFPPQCPSRGFSLALAPSGHKCARNRSRGRHPCWRRRR</sequence>
<reference evidence="1 2" key="1">
    <citation type="journal article" date="2013" name="PLoS Genet.">
        <title>Comparative genome structure, secondary metabolite, and effector coding capacity across Cochliobolus pathogens.</title>
        <authorList>
            <person name="Condon B.J."/>
            <person name="Leng Y."/>
            <person name="Wu D."/>
            <person name="Bushley K.E."/>
            <person name="Ohm R.A."/>
            <person name="Otillar R."/>
            <person name="Martin J."/>
            <person name="Schackwitz W."/>
            <person name="Grimwood J."/>
            <person name="MohdZainudin N."/>
            <person name="Xue C."/>
            <person name="Wang R."/>
            <person name="Manning V.A."/>
            <person name="Dhillon B."/>
            <person name="Tu Z.J."/>
            <person name="Steffenson B.J."/>
            <person name="Salamov A."/>
            <person name="Sun H."/>
            <person name="Lowry S."/>
            <person name="LaButti K."/>
            <person name="Han J."/>
            <person name="Copeland A."/>
            <person name="Lindquist E."/>
            <person name="Barry K."/>
            <person name="Schmutz J."/>
            <person name="Baker S.E."/>
            <person name="Ciuffetti L.M."/>
            <person name="Grigoriev I.V."/>
            <person name="Zhong S."/>
            <person name="Turgeon B.G."/>
        </authorList>
    </citation>
    <scope>NUCLEOTIDE SEQUENCE [LARGE SCALE GENOMIC DNA]</scope>
    <source>
        <strain evidence="1 2">FI3</strain>
    </source>
</reference>